<keyword evidence="2" id="KW-1185">Reference proteome</keyword>
<evidence type="ECO:0000313" key="1">
    <source>
        <dbReference type="EMBL" id="BAT57869.1"/>
    </source>
</evidence>
<accession>A0A0S3PPP1</accession>
<name>A0A0S3PPP1_9BRAD</name>
<dbReference type="AlphaFoldDB" id="A0A0S3PPP1"/>
<organism evidence="1 2">
    <name type="scientific">Variibacter gotjawalensis</name>
    <dbReference type="NCBI Taxonomy" id="1333996"/>
    <lineage>
        <taxon>Bacteria</taxon>
        <taxon>Pseudomonadati</taxon>
        <taxon>Pseudomonadota</taxon>
        <taxon>Alphaproteobacteria</taxon>
        <taxon>Hyphomicrobiales</taxon>
        <taxon>Nitrobacteraceae</taxon>
        <taxon>Variibacter</taxon>
    </lineage>
</organism>
<dbReference type="EMBL" id="AP014946">
    <property type="protein sequence ID" value="BAT57869.1"/>
    <property type="molecule type" value="Genomic_DNA"/>
</dbReference>
<dbReference type="InterPro" id="IPR046083">
    <property type="entry name" value="DUF6101"/>
</dbReference>
<gene>
    <name evidence="1" type="ORF">GJW-30_1_00379</name>
</gene>
<protein>
    <submittedName>
        <fullName evidence="1">Uncharacterized protein</fullName>
    </submittedName>
</protein>
<dbReference type="Proteomes" id="UP000236884">
    <property type="component" value="Chromosome"/>
</dbReference>
<sequence>MSAEAVRSRRLEAPALPVRFTATDAAADGQTRTIEIDRERVLVRRQVRGMAIRVSLPHQAYRGVSLRLGTEGCEVRLEHRDPGLSVNLETGADETDMFAQWEAWGRALSLPLMIGVVDGDCCEVGSIANAKPVARRRSHNAVKTRRPSILLRRKKGDKLRALRLYREREIIARS</sequence>
<reference evidence="1 2" key="1">
    <citation type="submission" date="2015-08" db="EMBL/GenBank/DDBJ databases">
        <title>Investigation of the bacterial diversity of lava forest soil.</title>
        <authorList>
            <person name="Lee J.S."/>
        </authorList>
    </citation>
    <scope>NUCLEOTIDE SEQUENCE [LARGE SCALE GENOMIC DNA]</scope>
    <source>
        <strain evidence="1 2">GJW-30</strain>
    </source>
</reference>
<evidence type="ECO:0000313" key="2">
    <source>
        <dbReference type="Proteomes" id="UP000236884"/>
    </source>
</evidence>
<dbReference type="KEGG" id="vgo:GJW-30_1_00379"/>
<proteinExistence type="predicted"/>
<dbReference type="Pfam" id="PF19596">
    <property type="entry name" value="DUF6101"/>
    <property type="match status" value="1"/>
</dbReference>